<organism evidence="10 11">
    <name type="scientific">Anaeromicropila herbilytica</name>
    <dbReference type="NCBI Taxonomy" id="2785025"/>
    <lineage>
        <taxon>Bacteria</taxon>
        <taxon>Bacillati</taxon>
        <taxon>Bacillota</taxon>
        <taxon>Clostridia</taxon>
        <taxon>Lachnospirales</taxon>
        <taxon>Lachnospiraceae</taxon>
        <taxon>Anaeromicropila</taxon>
    </lineage>
</organism>
<evidence type="ECO:0000256" key="7">
    <source>
        <dbReference type="HAMAP-Rule" id="MF_00270"/>
    </source>
</evidence>
<keyword evidence="3 7" id="KW-0694">RNA-binding</keyword>
<comment type="function">
    <text evidence="7">Binds as a heterodimer with protein bS6 to the central domain of the 16S rRNA, where it helps stabilize the platform of the 30S subunit.</text>
</comment>
<dbReference type="PANTHER" id="PTHR13479:SF40">
    <property type="entry name" value="SMALL RIBOSOMAL SUBUNIT PROTEIN BS18M"/>
    <property type="match status" value="1"/>
</dbReference>
<feature type="compositionally biased region" description="Basic and acidic residues" evidence="9">
    <location>
        <begin position="1"/>
        <end position="16"/>
    </location>
</feature>
<accession>A0A7R7IG91</accession>
<dbReference type="InterPro" id="IPR018275">
    <property type="entry name" value="Ribosomal_bS18_CS"/>
</dbReference>
<keyword evidence="5 7" id="KW-0687">Ribonucleoprotein</keyword>
<dbReference type="GO" id="GO:0006412">
    <property type="term" value="P:translation"/>
    <property type="evidence" value="ECO:0007669"/>
    <property type="project" value="UniProtKB-UniRule"/>
</dbReference>
<dbReference type="PANTHER" id="PTHR13479">
    <property type="entry name" value="30S RIBOSOMAL PROTEIN S18"/>
    <property type="match status" value="1"/>
</dbReference>
<dbReference type="GO" id="GO:0003735">
    <property type="term" value="F:structural constituent of ribosome"/>
    <property type="evidence" value="ECO:0007669"/>
    <property type="project" value="InterPro"/>
</dbReference>
<dbReference type="InterPro" id="IPR001648">
    <property type="entry name" value="Ribosomal_bS18"/>
</dbReference>
<evidence type="ECO:0000256" key="5">
    <source>
        <dbReference type="ARBA" id="ARBA00023274"/>
    </source>
</evidence>
<dbReference type="NCBIfam" id="TIGR00165">
    <property type="entry name" value="S18"/>
    <property type="match status" value="1"/>
</dbReference>
<dbReference type="Proteomes" id="UP000595897">
    <property type="component" value="Chromosome"/>
</dbReference>
<gene>
    <name evidence="7 10" type="primary">rpsR</name>
    <name evidence="10" type="ORF">bsdtb5_41380</name>
</gene>
<evidence type="ECO:0000256" key="1">
    <source>
        <dbReference type="ARBA" id="ARBA00005589"/>
    </source>
</evidence>
<dbReference type="KEGG" id="ahb:bsdtb5_41380"/>
<dbReference type="FunFam" id="4.10.640.10:FF:000004">
    <property type="entry name" value="30S ribosomal protein S18"/>
    <property type="match status" value="1"/>
</dbReference>
<evidence type="ECO:0000313" key="10">
    <source>
        <dbReference type="EMBL" id="BCN32843.1"/>
    </source>
</evidence>
<keyword evidence="11" id="KW-1185">Reference proteome</keyword>
<evidence type="ECO:0000256" key="9">
    <source>
        <dbReference type="SAM" id="MobiDB-lite"/>
    </source>
</evidence>
<keyword evidence="4 7" id="KW-0689">Ribosomal protein</keyword>
<comment type="subunit">
    <text evidence="7">Part of the 30S ribosomal subunit. Forms a tight heterodimer with protein bS6.</text>
</comment>
<keyword evidence="2 7" id="KW-0699">rRNA-binding</keyword>
<dbReference type="GO" id="GO:0022627">
    <property type="term" value="C:cytosolic small ribosomal subunit"/>
    <property type="evidence" value="ECO:0007669"/>
    <property type="project" value="TreeGrafter"/>
</dbReference>
<reference evidence="10 11" key="1">
    <citation type="submission" date="2020-11" db="EMBL/GenBank/DDBJ databases">
        <title>Draft genome sequencing of a Lachnospiraceae strain isolated from anoxic soil subjected to BSD treatment.</title>
        <authorList>
            <person name="Uek A."/>
            <person name="Tonouchi A."/>
        </authorList>
    </citation>
    <scope>NUCLEOTIDE SEQUENCE [LARGE SCALE GENOMIC DNA]</scope>
    <source>
        <strain evidence="10 11">TB5</strain>
    </source>
</reference>
<dbReference type="EMBL" id="AP024169">
    <property type="protein sequence ID" value="BCN32843.1"/>
    <property type="molecule type" value="Genomic_DNA"/>
</dbReference>
<evidence type="ECO:0000256" key="4">
    <source>
        <dbReference type="ARBA" id="ARBA00022980"/>
    </source>
</evidence>
<dbReference type="HAMAP" id="MF_00270">
    <property type="entry name" value="Ribosomal_bS18"/>
    <property type="match status" value="1"/>
</dbReference>
<dbReference type="GO" id="GO:0070181">
    <property type="term" value="F:small ribosomal subunit rRNA binding"/>
    <property type="evidence" value="ECO:0007669"/>
    <property type="project" value="TreeGrafter"/>
</dbReference>
<dbReference type="SUPFAM" id="SSF46911">
    <property type="entry name" value="Ribosomal protein S18"/>
    <property type="match status" value="1"/>
</dbReference>
<proteinExistence type="inferred from homology"/>
<evidence type="ECO:0000256" key="2">
    <source>
        <dbReference type="ARBA" id="ARBA00022730"/>
    </source>
</evidence>
<dbReference type="InterPro" id="IPR036870">
    <property type="entry name" value="Ribosomal_bS18_sf"/>
</dbReference>
<evidence type="ECO:0000313" key="11">
    <source>
        <dbReference type="Proteomes" id="UP000595897"/>
    </source>
</evidence>
<protein>
    <recommendedName>
        <fullName evidence="6 7">Small ribosomal subunit protein bS18</fullName>
    </recommendedName>
</protein>
<dbReference type="RefSeq" id="WP_271713852.1">
    <property type="nucleotide sequence ID" value="NZ_AP024169.1"/>
</dbReference>
<dbReference type="Gene3D" id="4.10.640.10">
    <property type="entry name" value="Ribosomal protein S18"/>
    <property type="match status" value="1"/>
</dbReference>
<dbReference type="PRINTS" id="PR00974">
    <property type="entry name" value="RIBOSOMALS18"/>
</dbReference>
<evidence type="ECO:0000256" key="8">
    <source>
        <dbReference type="RuleBase" id="RU003910"/>
    </source>
</evidence>
<comment type="similarity">
    <text evidence="1 7 8">Belongs to the bacterial ribosomal protein bS18 family.</text>
</comment>
<dbReference type="AlphaFoldDB" id="A0A7R7IG91"/>
<evidence type="ECO:0000256" key="3">
    <source>
        <dbReference type="ARBA" id="ARBA00022884"/>
    </source>
</evidence>
<name>A0A7R7IG91_9FIRM</name>
<evidence type="ECO:0000256" key="6">
    <source>
        <dbReference type="ARBA" id="ARBA00035141"/>
    </source>
</evidence>
<dbReference type="Pfam" id="PF01084">
    <property type="entry name" value="Ribosomal_S18"/>
    <property type="match status" value="1"/>
</dbReference>
<feature type="region of interest" description="Disordered" evidence="9">
    <location>
        <begin position="1"/>
        <end position="25"/>
    </location>
</feature>
<dbReference type="PROSITE" id="PS00057">
    <property type="entry name" value="RIBOSOMAL_S18"/>
    <property type="match status" value="1"/>
</dbReference>
<sequence length="91" mass="10611">MSYNRNDRGDRNDSPMKRRGGRRRKKVCVFCADKNHAGIDFKDVNKLKRYVSERGKILPRRITGNCAKHQRALTVAIKRARHIALMPYTLD</sequence>